<dbReference type="SUPFAM" id="SSF103025">
    <property type="entry name" value="Folate-binding domain"/>
    <property type="match status" value="1"/>
</dbReference>
<feature type="domain" description="GCVT N-terminal" evidence="1">
    <location>
        <begin position="1"/>
        <end position="146"/>
    </location>
</feature>
<proteinExistence type="predicted"/>
<reference evidence="2 3" key="1">
    <citation type="submission" date="2018-10" db="EMBL/GenBank/DDBJ databases">
        <title>Draft genome of Mycobacterium hodleri strain B.</title>
        <authorList>
            <person name="Amande T.J."/>
            <person name="Mcgenity T.J."/>
        </authorList>
    </citation>
    <scope>NUCLEOTIDE SEQUENCE [LARGE SCALE GENOMIC DNA]</scope>
    <source>
        <strain evidence="2 3">B</strain>
    </source>
</reference>
<protein>
    <submittedName>
        <fullName evidence="2">Glycine cleavage system protein T</fullName>
    </submittedName>
</protein>
<feature type="non-terminal residue" evidence="2">
    <location>
        <position position="1"/>
    </location>
</feature>
<sequence>SHMGEIDIIGPGAAAVLDYALVGTFTPVTVGRAKYSLLCDANGGILDDLIVYRLAEDHFLVVANAANTATVLREFISRSQGFDAAVVDRSSTTALIALQGPMAEGILSTVLSGADRPLMHELRYYAAIRVSIGSIPVLLARTGYTG</sequence>
<comment type="caution">
    <text evidence="2">The sequence shown here is derived from an EMBL/GenBank/DDBJ whole genome shotgun (WGS) entry which is preliminary data.</text>
</comment>
<organism evidence="2 3">
    <name type="scientific">Mycolicibacterium hodleri</name>
    <dbReference type="NCBI Taxonomy" id="49897"/>
    <lineage>
        <taxon>Bacteria</taxon>
        <taxon>Bacillati</taxon>
        <taxon>Actinomycetota</taxon>
        <taxon>Actinomycetes</taxon>
        <taxon>Mycobacteriales</taxon>
        <taxon>Mycobacteriaceae</taxon>
        <taxon>Mycolicibacterium</taxon>
    </lineage>
</organism>
<feature type="non-terminal residue" evidence="2">
    <location>
        <position position="146"/>
    </location>
</feature>
<dbReference type="Pfam" id="PF01571">
    <property type="entry name" value="GCV_T"/>
    <property type="match status" value="1"/>
</dbReference>
<dbReference type="Gene3D" id="3.30.1360.120">
    <property type="entry name" value="Probable tRNA modification gtpase trme, domain 1"/>
    <property type="match status" value="1"/>
</dbReference>
<dbReference type="InterPro" id="IPR027266">
    <property type="entry name" value="TrmE/GcvT-like"/>
</dbReference>
<evidence type="ECO:0000313" key="2">
    <source>
        <dbReference type="EMBL" id="TQR79569.1"/>
    </source>
</evidence>
<accession>A0A544VQA9</accession>
<dbReference type="PANTHER" id="PTHR43757:SF2">
    <property type="entry name" value="AMINOMETHYLTRANSFERASE, MITOCHONDRIAL"/>
    <property type="match status" value="1"/>
</dbReference>
<dbReference type="PANTHER" id="PTHR43757">
    <property type="entry name" value="AMINOMETHYLTRANSFERASE"/>
    <property type="match status" value="1"/>
</dbReference>
<gene>
    <name evidence="2" type="ORF">D8S82_33505</name>
</gene>
<evidence type="ECO:0000259" key="1">
    <source>
        <dbReference type="Pfam" id="PF01571"/>
    </source>
</evidence>
<dbReference type="EMBL" id="VIFX01000141">
    <property type="protein sequence ID" value="TQR79569.1"/>
    <property type="molecule type" value="Genomic_DNA"/>
</dbReference>
<dbReference type="GO" id="GO:0005829">
    <property type="term" value="C:cytosol"/>
    <property type="evidence" value="ECO:0007669"/>
    <property type="project" value="TreeGrafter"/>
</dbReference>
<evidence type="ECO:0000313" key="3">
    <source>
        <dbReference type="Proteomes" id="UP000315759"/>
    </source>
</evidence>
<name>A0A544VQA9_9MYCO</name>
<dbReference type="InterPro" id="IPR006222">
    <property type="entry name" value="GCVT_N"/>
</dbReference>
<dbReference type="InterPro" id="IPR028896">
    <property type="entry name" value="GcvT/YgfZ/DmdA"/>
</dbReference>
<dbReference type="Proteomes" id="UP000315759">
    <property type="component" value="Unassembled WGS sequence"/>
</dbReference>
<dbReference type="AlphaFoldDB" id="A0A544VQA9"/>
<keyword evidence="3" id="KW-1185">Reference proteome</keyword>